<dbReference type="InterPro" id="IPR055167">
    <property type="entry name" value="Rootletin-like_CC"/>
</dbReference>
<sequence>SKVEEAQLLLFQLIAISPFPRCENLAKMNTLLREHLDKANEVNLALKEDVGKLTADWMRAREELELKESEWRSEREFHDNYLRGEHNRLLSLWRQVLTFRRHFLEMKTATDRDLSELKAEQMRLSGSILVSCFRLNSGAQLWESVTLSRPVPKDQTQQQVEREIDQKALEVMCLQVNGDQEKKELEDRVMELSALLVQSQKQNEEKEKTVKTLNDTVEMLEASRLEVEYEASLTKNAKEENLALQKLIKEITEVSTFLSSHPYRFDFEVLDDGKRKAQGIRSHVLYCSCPFNFYNGENGINEHADHLVLPCLCSDCENLEKIRGELQQKLEFSEQEASHLRRSNTELQLKEDSAQGEKVEQQLAMERDLAALEAKHSLLQSELIAAREKLEESHLQRGLLKQEKHELTVALEKAEKSVAALTGAQNKLNSEIADLRVATAKMSSINEALALDKVELNKLVLQLEQENELLSDKVNEMERAKDSEQEKMTLYKRTNEELCAEKSHLEELLKKAEEQQEGLQMQLRVLAEEKEETQEKLNQVYRQQESASSGLEQLRQQSSRQEDAVAKVSKEKEFLVHEKAALEVRLAAVERDRQGLSEQLAEARSAKDTLESSLFEAQQHSSHLEITKSQLEIQLHTIIQAKEVIQGEVMCLQYELETERSLMKQERENMAQRLIQIEQQHNNTLKLQQTDHEVEINKLLQDLWIDSDLRDGHHIALRLCEPISLQIIEGHADFFCGDSTCLLCISVQILTEKENEKKALLETLLQTQGELTAACHQLEQLRQEVKEQQEYEQVSLTSRAGRKFKQLLVVCFAQSEFLCVCLVFCFFFCLWFPTWCWNFFFVLLPTSFSAFSTAALSLRLCASVLQVQTLQEVVLEKEASLAAREKQLLRDLEESQAGERCLRDSLHVLEAEMAELHLRLCSTENRAKALATECQQANNAHCEARSQLDKLHLVLHHVLCDSTEKSRDLVCLLSQGERTIIFSITVQLPPPTLAISASSFCTSLSPASMQDLELELSKRQAERDHFSACNQELQKQLAQSQEGTASFQPTEPILSHWKGFLIPHRGTVLQCQEMRGWRKKKKQKTESQQEQIQELEKQQELQRTAISKMSKDLEDRDKKIRSQQEEIWELEKQQELQRTAIGKMTKDLAHRDQEITSQQEEIRELEKQRELQRAAASKMSKDLKEKDGKIRSQQELIEELEKQQELQRTALGKMSKNLEERDQKIRSQQELIEELEKHQEMQRNVVNKMNKDLEERDGNVSSQQELIEELEKHQELQRAAVNKMNKDLEERDEKIRSQQELIEELEKQQELQKTVVSKMSKNLEDRDQKIKSLQELIEELEKQREMQRSAVSKMSQDLEERDQEIKSQQEEIQELEKQRELQRTVVSKMSKDLEERDQMIKFQEGKLIILEQHGTSQVRSLLVDLDQLKGNLKEKNLELMSLNQQIKELEMEREEVKSLHTSLEQLRADLRDRENESDSQRDQLRFFQQYKEHQEEYLQELQDKVEKMTLSLSKKDQELESQQKQIQEAEEVMEKKLKIVCDQLEQTLETLNEKERLLDIQKQQTREYEGKTEQMNVLCRDLECSKAILREKDLTIESQKELIETFRKQEKDSMQQKEILQHLKGSLKEQEQETLSLRKQCEKLERAESSLAARDQEIASLKEHVQELQEQKESEAKQAKSLQQDLNKMSKTIKTNNLEILKQSEQINVFHIREESMKVALMSCQNQVSLLEEVVRKRDEDNETLLQKLQQREEELKTLQNLQLMLSEKKEEIKHHGEEEKFLEEALHGREQETKAQGEQKKLEDEEIRGLHEDLQHTLKKQIQKLQKWEEEEAEKRRVLQERDQFLKRQKELRVIAILKQTESGEIEWKEKAQALTLALSKSEMTNGTLREEIAILQSMVSERDKDRFHLQVDLLFLTKHILFTCEQARSCLVTSHAIEGGENLPWLLEKKVLWQRLECLQQAVARLEHEKSELKQLNAELRITLEQVKKTKKKSLHFLHRRRLVLSDAPTVWVSLNSAFCLFQVTLLQQQLAQERKYKQDYIECCAKTSQELLDLHQELSYSLETVVREPRAAVLEAETQKLDRSLNHTLALISLDCRSPERQLLHSAVRSTTRDGLR</sequence>
<dbReference type="GO" id="GO:0060271">
    <property type="term" value="P:cilium assembly"/>
    <property type="evidence" value="ECO:0007669"/>
    <property type="project" value="TreeGrafter"/>
</dbReference>
<feature type="region of interest" description="Disordered" evidence="3">
    <location>
        <begin position="542"/>
        <end position="563"/>
    </location>
</feature>
<dbReference type="Bgee" id="ENSMGAG00000001839">
    <property type="expression patterns" value="Expressed in brain and 17 other cell types or tissues"/>
</dbReference>
<keyword evidence="7" id="KW-1185">Reference proteome</keyword>
<keyword evidence="1 2" id="KW-0175">Coiled coil</keyword>
<evidence type="ECO:0000256" key="3">
    <source>
        <dbReference type="SAM" id="MobiDB-lite"/>
    </source>
</evidence>
<evidence type="ECO:0000256" key="1">
    <source>
        <dbReference type="ARBA" id="ARBA00023054"/>
    </source>
</evidence>
<dbReference type="PANTHER" id="PTHR23159">
    <property type="entry name" value="CENTROSOMAL PROTEIN 2"/>
    <property type="match status" value="1"/>
</dbReference>
<evidence type="ECO:0000313" key="6">
    <source>
        <dbReference type="Ensembl" id="ENSMGAP00000001408.3"/>
    </source>
</evidence>
<name>G1MST3_MELGA</name>
<feature type="coiled-coil region" evidence="2">
    <location>
        <begin position="1958"/>
        <end position="1995"/>
    </location>
</feature>
<feature type="transmembrane region" description="Helical" evidence="4">
    <location>
        <begin position="807"/>
        <end position="832"/>
    </location>
</feature>
<dbReference type="GeneTree" id="ENSGT00940000161056"/>
<feature type="coiled-coil region" evidence="2">
    <location>
        <begin position="1620"/>
        <end position="1692"/>
    </location>
</feature>
<reference evidence="6 7" key="1">
    <citation type="journal article" date="2010" name="PLoS Biol.">
        <title>Multi-platform next-generation sequencing of the domestic turkey (Meleagris gallopavo): genome assembly and analysis.</title>
        <authorList>
            <person name="Dalloul R.A."/>
            <person name="Long J.A."/>
            <person name="Zimin A.V."/>
            <person name="Aslam L."/>
            <person name="Beal K."/>
            <person name="Blomberg L.A."/>
            <person name="Bouffard P."/>
            <person name="Burt D.W."/>
            <person name="Crasta O."/>
            <person name="Crooijmans R.P."/>
            <person name="Cooper K."/>
            <person name="Coulombe R.A."/>
            <person name="De S."/>
            <person name="Delany M.E."/>
            <person name="Dodgson J.B."/>
            <person name="Dong J.J."/>
            <person name="Evans C."/>
            <person name="Frederickson K.M."/>
            <person name="Flicek P."/>
            <person name="Florea L."/>
            <person name="Folkerts O."/>
            <person name="Groenen M.A."/>
            <person name="Harkins T.T."/>
            <person name="Herrero J."/>
            <person name="Hoffmann S."/>
            <person name="Megens H.J."/>
            <person name="Jiang A."/>
            <person name="de Jong P."/>
            <person name="Kaiser P."/>
            <person name="Kim H."/>
            <person name="Kim K.W."/>
            <person name="Kim S."/>
            <person name="Langenberger D."/>
            <person name="Lee M.K."/>
            <person name="Lee T."/>
            <person name="Mane S."/>
            <person name="Marcais G."/>
            <person name="Marz M."/>
            <person name="McElroy A.P."/>
            <person name="Modise T."/>
            <person name="Nefedov M."/>
            <person name="Notredame C."/>
            <person name="Paton I.R."/>
            <person name="Payne W.S."/>
            <person name="Pertea G."/>
            <person name="Prickett D."/>
            <person name="Puiu D."/>
            <person name="Qioa D."/>
            <person name="Raineri E."/>
            <person name="Ruffier M."/>
            <person name="Salzberg S.L."/>
            <person name="Schatz M.C."/>
            <person name="Scheuring C."/>
            <person name="Schmidt C.J."/>
            <person name="Schroeder S."/>
            <person name="Searle S.M."/>
            <person name="Smith E.J."/>
            <person name="Smith J."/>
            <person name="Sonstegard T.S."/>
            <person name="Stadler P.F."/>
            <person name="Tafer H."/>
            <person name="Tu Z.J."/>
            <person name="Van Tassell C.P."/>
            <person name="Vilella A.J."/>
            <person name="Williams K.P."/>
            <person name="Yorke J.A."/>
            <person name="Zhang L."/>
            <person name="Zhang H.B."/>
            <person name="Zhang X."/>
            <person name="Zhang Y."/>
            <person name="Reed K.M."/>
        </authorList>
    </citation>
    <scope>NUCLEOTIDE SEQUENCE [LARGE SCALE GENOMIC DNA]</scope>
</reference>
<organism evidence="6 7">
    <name type="scientific">Meleagris gallopavo</name>
    <name type="common">Wild turkey</name>
    <dbReference type="NCBI Taxonomy" id="9103"/>
    <lineage>
        <taxon>Eukaryota</taxon>
        <taxon>Metazoa</taxon>
        <taxon>Chordata</taxon>
        <taxon>Craniata</taxon>
        <taxon>Vertebrata</taxon>
        <taxon>Euteleostomi</taxon>
        <taxon>Archelosauria</taxon>
        <taxon>Archosauria</taxon>
        <taxon>Dinosauria</taxon>
        <taxon>Saurischia</taxon>
        <taxon>Theropoda</taxon>
        <taxon>Coelurosauria</taxon>
        <taxon>Aves</taxon>
        <taxon>Neognathae</taxon>
        <taxon>Galloanserae</taxon>
        <taxon>Galliformes</taxon>
        <taxon>Phasianidae</taxon>
        <taxon>Meleagridinae</taxon>
        <taxon>Meleagris</taxon>
    </lineage>
</organism>
<feature type="coiled-coil region" evidence="2">
    <location>
        <begin position="182"/>
        <end position="223"/>
    </location>
</feature>
<keyword evidence="4" id="KW-1133">Transmembrane helix</keyword>
<keyword evidence="4" id="KW-0812">Transmembrane</keyword>
<dbReference type="GO" id="GO:0005813">
    <property type="term" value="C:centrosome"/>
    <property type="evidence" value="ECO:0007669"/>
    <property type="project" value="TreeGrafter"/>
</dbReference>
<feature type="coiled-coil region" evidence="2">
    <location>
        <begin position="1418"/>
        <end position="1571"/>
    </location>
</feature>
<proteinExistence type="predicted"/>
<feature type="coiled-coil region" evidence="2">
    <location>
        <begin position="1078"/>
        <end position="1392"/>
    </location>
</feature>
<feature type="coiled-coil region" evidence="2">
    <location>
        <begin position="1812"/>
        <end position="1839"/>
    </location>
</feature>
<evidence type="ECO:0000256" key="4">
    <source>
        <dbReference type="SAM" id="Phobius"/>
    </source>
</evidence>
<feature type="compositionally biased region" description="Polar residues" evidence="3">
    <location>
        <begin position="542"/>
        <end position="559"/>
    </location>
</feature>
<reference evidence="6" key="3">
    <citation type="submission" date="2025-09" db="UniProtKB">
        <authorList>
            <consortium name="Ensembl"/>
        </authorList>
    </citation>
    <scope>IDENTIFICATION</scope>
</reference>
<evidence type="ECO:0000313" key="7">
    <source>
        <dbReference type="Proteomes" id="UP000001645"/>
    </source>
</evidence>
<protein>
    <submittedName>
        <fullName evidence="6">Centrosomal protein 250</fullName>
    </submittedName>
</protein>
<keyword evidence="4" id="KW-0472">Membrane</keyword>
<evidence type="ECO:0000256" key="2">
    <source>
        <dbReference type="SAM" id="Coils"/>
    </source>
</evidence>
<feature type="coiled-coil region" evidence="2">
    <location>
        <begin position="1742"/>
        <end position="1786"/>
    </location>
</feature>
<dbReference type="GO" id="GO:0005814">
    <property type="term" value="C:centriole"/>
    <property type="evidence" value="ECO:0007669"/>
    <property type="project" value="TreeGrafter"/>
</dbReference>
<feature type="domain" description="Rootletin-like coiled-coil" evidence="5">
    <location>
        <begin position="21"/>
        <end position="125"/>
    </location>
</feature>
<dbReference type="Pfam" id="PF15035">
    <property type="entry name" value="Rootletin"/>
    <property type="match status" value="1"/>
</dbReference>
<dbReference type="PANTHER" id="PTHR23159:SF1">
    <property type="entry name" value="CENTROSOME-ASSOCIATED PROTEIN CEP250"/>
    <property type="match status" value="1"/>
</dbReference>
<reference evidence="6" key="2">
    <citation type="submission" date="2025-08" db="UniProtKB">
        <authorList>
            <consortium name="Ensembl"/>
        </authorList>
    </citation>
    <scope>IDENTIFICATION</scope>
</reference>
<dbReference type="Ensembl" id="ENSMGAT00000002067.3">
    <property type="protein sequence ID" value="ENSMGAP00000001408.3"/>
    <property type="gene ID" value="ENSMGAG00000001839.3"/>
</dbReference>
<gene>
    <name evidence="6" type="primary">CEP250</name>
</gene>
<evidence type="ECO:0000259" key="5">
    <source>
        <dbReference type="Pfam" id="PF15035"/>
    </source>
</evidence>
<dbReference type="Proteomes" id="UP000001645">
    <property type="component" value="Chromosome 22"/>
</dbReference>
<feature type="coiled-coil region" evidence="2">
    <location>
        <begin position="750"/>
        <end position="791"/>
    </location>
</feature>
<feature type="transmembrane region" description="Helical" evidence="4">
    <location>
        <begin position="839"/>
        <end position="858"/>
    </location>
</feature>
<accession>G1MST3</accession>